<protein>
    <submittedName>
        <fullName evidence="8">ABC-2 type transport system permease protein</fullName>
    </submittedName>
</protein>
<keyword evidence="5 6" id="KW-0472">Membrane</keyword>
<dbReference type="GO" id="GO:0140359">
    <property type="term" value="F:ABC-type transporter activity"/>
    <property type="evidence" value="ECO:0007669"/>
    <property type="project" value="InterPro"/>
</dbReference>
<keyword evidence="3 6" id="KW-0812">Transmembrane</keyword>
<evidence type="ECO:0000256" key="2">
    <source>
        <dbReference type="ARBA" id="ARBA00022475"/>
    </source>
</evidence>
<gene>
    <name evidence="8" type="ORF">HNQ88_001207</name>
</gene>
<dbReference type="GO" id="GO:0005886">
    <property type="term" value="C:plasma membrane"/>
    <property type="evidence" value="ECO:0007669"/>
    <property type="project" value="UniProtKB-SubCell"/>
</dbReference>
<feature type="transmembrane region" description="Helical" evidence="6">
    <location>
        <begin position="269"/>
        <end position="288"/>
    </location>
</feature>
<keyword evidence="4 6" id="KW-1133">Transmembrane helix</keyword>
<comment type="subcellular location">
    <subcellularLocation>
        <location evidence="1">Cell membrane</location>
        <topology evidence="1">Multi-pass membrane protein</topology>
    </subcellularLocation>
</comment>
<name>A0AAE3XLZ3_9BACT</name>
<dbReference type="InterPro" id="IPR051449">
    <property type="entry name" value="ABC-2_transporter_component"/>
</dbReference>
<comment type="caution">
    <text evidence="8">The sequence shown here is derived from an EMBL/GenBank/DDBJ whole genome shotgun (WGS) entry which is preliminary data.</text>
</comment>
<dbReference type="Gene3D" id="3.40.1710.10">
    <property type="entry name" value="abc type-2 transporter like domain"/>
    <property type="match status" value="1"/>
</dbReference>
<dbReference type="Pfam" id="PF12698">
    <property type="entry name" value="ABC2_membrane_3"/>
    <property type="match status" value="1"/>
</dbReference>
<dbReference type="AlphaFoldDB" id="A0AAE3XLZ3"/>
<dbReference type="EMBL" id="JAVDQD010000001">
    <property type="protein sequence ID" value="MDR6238231.1"/>
    <property type="molecule type" value="Genomic_DNA"/>
</dbReference>
<feature type="transmembrane region" description="Helical" evidence="6">
    <location>
        <begin position="148"/>
        <end position="173"/>
    </location>
</feature>
<keyword evidence="2" id="KW-1003">Cell membrane</keyword>
<proteinExistence type="predicted"/>
<dbReference type="PANTHER" id="PTHR30294">
    <property type="entry name" value="MEMBRANE COMPONENT OF ABC TRANSPORTER YHHJ-RELATED"/>
    <property type="match status" value="1"/>
</dbReference>
<feature type="transmembrane region" description="Helical" evidence="6">
    <location>
        <begin position="194"/>
        <end position="215"/>
    </location>
</feature>
<evidence type="ECO:0000256" key="3">
    <source>
        <dbReference type="ARBA" id="ARBA00022692"/>
    </source>
</evidence>
<feature type="domain" description="ABC-2 type transporter transmembrane" evidence="7">
    <location>
        <begin position="5"/>
        <end position="336"/>
    </location>
</feature>
<evidence type="ECO:0000259" key="7">
    <source>
        <dbReference type="Pfam" id="PF12698"/>
    </source>
</evidence>
<feature type="transmembrane region" description="Helical" evidence="6">
    <location>
        <begin position="324"/>
        <end position="341"/>
    </location>
</feature>
<dbReference type="Proteomes" id="UP001185092">
    <property type="component" value="Unassembled WGS sequence"/>
</dbReference>
<dbReference type="PANTHER" id="PTHR30294:SF47">
    <property type="entry name" value="INNER MEMBRANE TRANSPORT PERMEASE YHHJ"/>
    <property type="match status" value="1"/>
</dbReference>
<accession>A0AAE3XLZ3</accession>
<evidence type="ECO:0000313" key="9">
    <source>
        <dbReference type="Proteomes" id="UP001185092"/>
    </source>
</evidence>
<evidence type="ECO:0000256" key="5">
    <source>
        <dbReference type="ARBA" id="ARBA00023136"/>
    </source>
</evidence>
<evidence type="ECO:0000256" key="1">
    <source>
        <dbReference type="ARBA" id="ARBA00004651"/>
    </source>
</evidence>
<reference evidence="8" key="1">
    <citation type="submission" date="2023-07" db="EMBL/GenBank/DDBJ databases">
        <title>Genomic Encyclopedia of Type Strains, Phase IV (KMG-IV): sequencing the most valuable type-strain genomes for metagenomic binning, comparative biology and taxonomic classification.</title>
        <authorList>
            <person name="Goeker M."/>
        </authorList>
    </citation>
    <scope>NUCLEOTIDE SEQUENCE</scope>
    <source>
        <strain evidence="8">DSM 26174</strain>
    </source>
</reference>
<evidence type="ECO:0000256" key="4">
    <source>
        <dbReference type="ARBA" id="ARBA00022989"/>
    </source>
</evidence>
<dbReference type="InterPro" id="IPR013525">
    <property type="entry name" value="ABC2_TM"/>
</dbReference>
<sequence>MATILGNGLITNLPIGVIDQDYSFSSRNIIRNVNSNPSLNIICKLNSIKEAKKALQEKRIYGFFIIPKNFEKNASAFKPTTIPYYFHYALLTAGSTVYSELTKTLRTISFAPSLTKGLALGLDAKSIEFSILPIKPIIHPMSNPSLSYFTYLSSSFVYILIQILIILVTIYCFGTEWSKRTTGALWHLSKHSTLSLIIGKLLPYTIIFFTVYVIANSVFLLAIKPSLAASTIIHMNIACFLLVISTQSLGMFIFFIVRNFRIAMSIGSILGSLGASLAGITFPVNSMYEPVQILAKALPVRHFTLIMQNVIYGNNHAEFVFTEYIILFSYTVLPLLALNIVRKHLNVKPHAQTNEI</sequence>
<feature type="transmembrane region" description="Helical" evidence="6">
    <location>
        <begin position="235"/>
        <end position="257"/>
    </location>
</feature>
<evidence type="ECO:0000256" key="6">
    <source>
        <dbReference type="SAM" id="Phobius"/>
    </source>
</evidence>
<organism evidence="8 9">
    <name type="scientific">Aureibacter tunicatorum</name>
    <dbReference type="NCBI Taxonomy" id="866807"/>
    <lineage>
        <taxon>Bacteria</taxon>
        <taxon>Pseudomonadati</taxon>
        <taxon>Bacteroidota</taxon>
        <taxon>Cytophagia</taxon>
        <taxon>Cytophagales</taxon>
        <taxon>Persicobacteraceae</taxon>
        <taxon>Aureibacter</taxon>
    </lineage>
</organism>
<evidence type="ECO:0000313" key="8">
    <source>
        <dbReference type="EMBL" id="MDR6238231.1"/>
    </source>
</evidence>
<keyword evidence="9" id="KW-1185">Reference proteome</keyword>